<keyword evidence="4" id="KW-1185">Reference proteome</keyword>
<protein>
    <recommendedName>
        <fullName evidence="2">Surface-adhesin protein E-like domain-containing protein</fullName>
    </recommendedName>
</protein>
<dbReference type="EMBL" id="FXAG01000002">
    <property type="protein sequence ID" value="SME98919.1"/>
    <property type="molecule type" value="Genomic_DNA"/>
</dbReference>
<feature type="chain" id="PRO_5012328357" description="Surface-adhesin protein E-like domain-containing protein" evidence="1">
    <location>
        <begin position="19"/>
        <end position="146"/>
    </location>
</feature>
<dbReference type="RefSeq" id="WP_085274918.1">
    <property type="nucleotide sequence ID" value="NZ_FXAG01000002.1"/>
</dbReference>
<feature type="domain" description="Surface-adhesin protein E-like" evidence="2">
    <location>
        <begin position="28"/>
        <end position="133"/>
    </location>
</feature>
<dbReference type="InterPro" id="IPR031939">
    <property type="entry name" value="Adhesin_E-like"/>
</dbReference>
<keyword evidence="1" id="KW-0732">Signal</keyword>
<dbReference type="Pfam" id="PF16747">
    <property type="entry name" value="Adhesin_E"/>
    <property type="match status" value="1"/>
</dbReference>
<proteinExistence type="predicted"/>
<accession>A0A1Y6B8T8</accession>
<dbReference type="AlphaFoldDB" id="A0A1Y6B8T8"/>
<gene>
    <name evidence="3" type="ORF">SAMN02745746_00562</name>
</gene>
<reference evidence="4" key="1">
    <citation type="submission" date="2017-04" db="EMBL/GenBank/DDBJ databases">
        <authorList>
            <person name="Varghese N."/>
            <person name="Submissions S."/>
        </authorList>
    </citation>
    <scope>NUCLEOTIDE SEQUENCE [LARGE SCALE GENOMIC DNA]</scope>
    <source>
        <strain evidence="4">DSM 22618</strain>
    </source>
</reference>
<evidence type="ECO:0000259" key="2">
    <source>
        <dbReference type="Pfam" id="PF16747"/>
    </source>
</evidence>
<evidence type="ECO:0000313" key="4">
    <source>
        <dbReference type="Proteomes" id="UP000192920"/>
    </source>
</evidence>
<evidence type="ECO:0000313" key="3">
    <source>
        <dbReference type="EMBL" id="SME98919.1"/>
    </source>
</evidence>
<organism evidence="3 4">
    <name type="scientific">Pseudogulbenkiania subflava DSM 22618</name>
    <dbReference type="NCBI Taxonomy" id="1123014"/>
    <lineage>
        <taxon>Bacteria</taxon>
        <taxon>Pseudomonadati</taxon>
        <taxon>Pseudomonadota</taxon>
        <taxon>Betaproteobacteria</taxon>
        <taxon>Neisseriales</taxon>
        <taxon>Chromobacteriaceae</taxon>
        <taxon>Pseudogulbenkiania</taxon>
    </lineage>
</organism>
<dbReference type="STRING" id="1123014.SAMN02745746_00562"/>
<dbReference type="Proteomes" id="UP000192920">
    <property type="component" value="Unassembled WGS sequence"/>
</dbReference>
<feature type="signal peptide" evidence="1">
    <location>
        <begin position="1"/>
        <end position="18"/>
    </location>
</feature>
<evidence type="ECO:0000256" key="1">
    <source>
        <dbReference type="SAM" id="SignalP"/>
    </source>
</evidence>
<name>A0A1Y6B8T8_9NEIS</name>
<sequence length="146" mass="16605">MKTWVGLCLAALALSAGAAPLADWSVYRQGEALELAVDLASIWREDGLIHFVNQERFAERQYEKGYDVNFHIRRTTGYADCAKYQYAFVSSAYYTASNRHVWSTLYPLPRYSWTWQPVYENSVADAMMRVVCTAGKTASSKKSNRP</sequence>